<organism evidence="7 8">
    <name type="scientific">Digitaria exilis</name>
    <dbReference type="NCBI Taxonomy" id="1010633"/>
    <lineage>
        <taxon>Eukaryota</taxon>
        <taxon>Viridiplantae</taxon>
        <taxon>Streptophyta</taxon>
        <taxon>Embryophyta</taxon>
        <taxon>Tracheophyta</taxon>
        <taxon>Spermatophyta</taxon>
        <taxon>Magnoliopsida</taxon>
        <taxon>Liliopsida</taxon>
        <taxon>Poales</taxon>
        <taxon>Poaceae</taxon>
        <taxon>PACMAD clade</taxon>
        <taxon>Panicoideae</taxon>
        <taxon>Panicodae</taxon>
        <taxon>Paniceae</taxon>
        <taxon>Anthephorinae</taxon>
        <taxon>Digitaria</taxon>
    </lineage>
</organism>
<dbReference type="PANTHER" id="PTHR10209:SF872">
    <property type="entry name" value="FE2OG DIOXYGENASE DOMAIN-CONTAINING PROTEIN"/>
    <property type="match status" value="1"/>
</dbReference>
<evidence type="ECO:0000256" key="4">
    <source>
        <dbReference type="ARBA" id="ARBA00023004"/>
    </source>
</evidence>
<keyword evidence="4 5" id="KW-0408">Iron</keyword>
<dbReference type="PROSITE" id="PS51471">
    <property type="entry name" value="FE2OG_OXY"/>
    <property type="match status" value="1"/>
</dbReference>
<dbReference type="InterPro" id="IPR044861">
    <property type="entry name" value="IPNS-like_FE2OG_OXY"/>
</dbReference>
<dbReference type="EMBL" id="JACEFO010001828">
    <property type="protein sequence ID" value="KAF8700170.1"/>
    <property type="molecule type" value="Genomic_DNA"/>
</dbReference>
<evidence type="ECO:0000259" key="6">
    <source>
        <dbReference type="PROSITE" id="PS51471"/>
    </source>
</evidence>
<dbReference type="FunFam" id="2.60.120.330:FF:000005">
    <property type="entry name" value="1-aminocyclopropane-1-carboxylate oxidase homolog 1"/>
    <property type="match status" value="1"/>
</dbReference>
<evidence type="ECO:0000256" key="2">
    <source>
        <dbReference type="ARBA" id="ARBA00022723"/>
    </source>
</evidence>
<dbReference type="Proteomes" id="UP000636709">
    <property type="component" value="Unassembled WGS sequence"/>
</dbReference>
<dbReference type="SUPFAM" id="SSF51197">
    <property type="entry name" value="Clavaminate synthase-like"/>
    <property type="match status" value="1"/>
</dbReference>
<sequence length="366" mass="40211">MSAPATATAAYDRLAELRALDATTSGVRGLYVSGITELPRIFRVQDPPPPQPNSDEAAAVPLPVIDIGDAADHAACVEAIGRAASEWGFFQVVGHAVPPEVVTGTMDAVRAFHESEGGEGSEKARLYSRDLDRKVKYNCNHDLYKSKVASWRDTLQLNMAPEPPAPAELPYHCRDMLLEYSKEVMKLTHTLFGLLSEALGLNPSYLTDIECNEGQFMACHYYPPCPSPELAIGVATHSDSSFMTVVLQDDVGGLQLLKNDKWIDVEPIPGAFIVNIGDMMQIVSNNKFQSVKHKVVLKKTTTSRVTIATFAANPTSKRKYGPINEILSEDNPPVFKEITPGEYFTLHHRCSTDSLKNKALEELRIL</sequence>
<proteinExistence type="inferred from homology"/>
<dbReference type="Gene3D" id="2.60.120.330">
    <property type="entry name" value="B-lactam Antibiotic, Isopenicillin N Synthase, Chain"/>
    <property type="match status" value="1"/>
</dbReference>
<evidence type="ECO:0000313" key="8">
    <source>
        <dbReference type="Proteomes" id="UP000636709"/>
    </source>
</evidence>
<gene>
    <name evidence="7" type="ORF">HU200_034542</name>
</gene>
<dbReference type="AlphaFoldDB" id="A0A835BGP9"/>
<accession>A0A835BGP9</accession>
<evidence type="ECO:0000256" key="3">
    <source>
        <dbReference type="ARBA" id="ARBA00023002"/>
    </source>
</evidence>
<feature type="domain" description="Fe2OG dioxygenase" evidence="6">
    <location>
        <begin position="213"/>
        <end position="314"/>
    </location>
</feature>
<reference evidence="7" key="1">
    <citation type="submission" date="2020-07" db="EMBL/GenBank/DDBJ databases">
        <title>Genome sequence and genetic diversity analysis of an under-domesticated orphan crop, white fonio (Digitaria exilis).</title>
        <authorList>
            <person name="Bennetzen J.L."/>
            <person name="Chen S."/>
            <person name="Ma X."/>
            <person name="Wang X."/>
            <person name="Yssel A.E.J."/>
            <person name="Chaluvadi S.R."/>
            <person name="Johnson M."/>
            <person name="Gangashetty P."/>
            <person name="Hamidou F."/>
            <person name="Sanogo M.D."/>
            <person name="Zwaenepoel A."/>
            <person name="Wallace J."/>
            <person name="Van De Peer Y."/>
            <person name="Van Deynze A."/>
        </authorList>
    </citation>
    <scope>NUCLEOTIDE SEQUENCE</scope>
    <source>
        <tissue evidence="7">Leaves</tissue>
    </source>
</reference>
<protein>
    <recommendedName>
        <fullName evidence="6">Fe2OG dioxygenase domain-containing protein</fullName>
    </recommendedName>
</protein>
<dbReference type="InterPro" id="IPR027443">
    <property type="entry name" value="IPNS-like_sf"/>
</dbReference>
<dbReference type="OrthoDB" id="288590at2759"/>
<dbReference type="InterPro" id="IPR005123">
    <property type="entry name" value="Oxoglu/Fe-dep_dioxygenase_dom"/>
</dbReference>
<dbReference type="Pfam" id="PF14226">
    <property type="entry name" value="DIOX_N"/>
    <property type="match status" value="1"/>
</dbReference>
<dbReference type="Pfam" id="PF03171">
    <property type="entry name" value="2OG-FeII_Oxy"/>
    <property type="match status" value="1"/>
</dbReference>
<dbReference type="GO" id="GO:0051213">
    <property type="term" value="F:dioxygenase activity"/>
    <property type="evidence" value="ECO:0007669"/>
    <property type="project" value="UniProtKB-ARBA"/>
</dbReference>
<name>A0A835BGP9_9POAL</name>
<keyword evidence="3 5" id="KW-0560">Oxidoreductase</keyword>
<dbReference type="GO" id="GO:0046872">
    <property type="term" value="F:metal ion binding"/>
    <property type="evidence" value="ECO:0007669"/>
    <property type="project" value="UniProtKB-KW"/>
</dbReference>
<comment type="caution">
    <text evidence="7">The sequence shown here is derived from an EMBL/GenBank/DDBJ whole genome shotgun (WGS) entry which is preliminary data.</text>
</comment>
<dbReference type="Gramene" id="Dexi8B01G0012950.1">
    <property type="protein sequence ID" value="Dexi8B01G0012950.1:cds"/>
    <property type="gene ID" value="Dexi8B01G0012950"/>
</dbReference>
<evidence type="ECO:0000313" key="7">
    <source>
        <dbReference type="EMBL" id="KAF8700170.1"/>
    </source>
</evidence>
<comment type="similarity">
    <text evidence="1 5">Belongs to the iron/ascorbate-dependent oxidoreductase family.</text>
</comment>
<keyword evidence="8" id="KW-1185">Reference proteome</keyword>
<dbReference type="InterPro" id="IPR026992">
    <property type="entry name" value="DIOX_N"/>
</dbReference>
<evidence type="ECO:0000256" key="5">
    <source>
        <dbReference type="RuleBase" id="RU003682"/>
    </source>
</evidence>
<evidence type="ECO:0000256" key="1">
    <source>
        <dbReference type="ARBA" id="ARBA00008056"/>
    </source>
</evidence>
<keyword evidence="2 5" id="KW-0479">Metal-binding</keyword>
<dbReference type="PANTHER" id="PTHR10209">
    <property type="entry name" value="OXIDOREDUCTASE, 2OG-FE II OXYGENASE FAMILY PROTEIN"/>
    <property type="match status" value="1"/>
</dbReference>